<dbReference type="AlphaFoldDB" id="A0A553WIC8"/>
<dbReference type="InterPro" id="IPR058625">
    <property type="entry name" value="MdtA-like_BSH"/>
</dbReference>
<evidence type="ECO:0000256" key="3">
    <source>
        <dbReference type="SAM" id="Phobius"/>
    </source>
</evidence>
<feature type="coiled-coil region" evidence="2">
    <location>
        <begin position="128"/>
        <end position="186"/>
    </location>
</feature>
<feature type="transmembrane region" description="Helical" evidence="3">
    <location>
        <begin position="21"/>
        <end position="44"/>
    </location>
</feature>
<dbReference type="Pfam" id="PF25917">
    <property type="entry name" value="BSH_RND"/>
    <property type="match status" value="1"/>
</dbReference>
<dbReference type="Pfam" id="PF25963">
    <property type="entry name" value="Beta-barrel_AAEA"/>
    <property type="match status" value="1"/>
</dbReference>
<feature type="domain" description="Multidrug resistance protein MdtA-like barrel-sandwich hybrid" evidence="4">
    <location>
        <begin position="60"/>
        <end position="245"/>
    </location>
</feature>
<dbReference type="GO" id="GO:0055085">
    <property type="term" value="P:transmembrane transport"/>
    <property type="evidence" value="ECO:0007669"/>
    <property type="project" value="InterPro"/>
</dbReference>
<keyword evidence="7" id="KW-1185">Reference proteome</keyword>
<dbReference type="EMBL" id="VKKU01000001">
    <property type="protein sequence ID" value="TSB04443.1"/>
    <property type="molecule type" value="Genomic_DNA"/>
</dbReference>
<dbReference type="InterPro" id="IPR058634">
    <property type="entry name" value="AaeA-lik-b-barrel"/>
</dbReference>
<dbReference type="RefSeq" id="WP_143775331.1">
    <property type="nucleotide sequence ID" value="NZ_VKKU01000001.1"/>
</dbReference>
<dbReference type="PANTHER" id="PTHR30386:SF19">
    <property type="entry name" value="MULTIDRUG EXPORT PROTEIN EMRA-RELATED"/>
    <property type="match status" value="1"/>
</dbReference>
<reference evidence="6 7" key="1">
    <citation type="submission" date="2019-07" db="EMBL/GenBank/DDBJ databases">
        <authorList>
            <person name="Park M."/>
        </authorList>
    </citation>
    <scope>NUCLEOTIDE SEQUENCE [LARGE SCALE GENOMIC DNA]</scope>
    <source>
        <strain evidence="6 7">KCTC32445</strain>
    </source>
</reference>
<keyword evidence="3" id="KW-0812">Transmembrane</keyword>
<evidence type="ECO:0000259" key="5">
    <source>
        <dbReference type="Pfam" id="PF25963"/>
    </source>
</evidence>
<accession>A0A553WIC8</accession>
<evidence type="ECO:0000256" key="1">
    <source>
        <dbReference type="ARBA" id="ARBA00004196"/>
    </source>
</evidence>
<proteinExistence type="predicted"/>
<keyword evidence="3" id="KW-0472">Membrane</keyword>
<dbReference type="SUPFAM" id="SSF111369">
    <property type="entry name" value="HlyD-like secretion proteins"/>
    <property type="match status" value="1"/>
</dbReference>
<dbReference type="GO" id="GO:0030313">
    <property type="term" value="C:cell envelope"/>
    <property type="evidence" value="ECO:0007669"/>
    <property type="project" value="UniProtKB-SubCell"/>
</dbReference>
<dbReference type="Gene3D" id="1.10.287.470">
    <property type="entry name" value="Helix hairpin bin"/>
    <property type="match status" value="1"/>
</dbReference>
<dbReference type="Proteomes" id="UP000320160">
    <property type="component" value="Unassembled WGS sequence"/>
</dbReference>
<sequence length="348" mass="37854">MAEADPKMDMDTHIQKKPRRFARIALMFSVPLLLIAGGVGYYIANDHYVSTDNAYVQQDKVSISAEVGGRIVEVAVRENQQVQAGDLLFRIDPEPYRIAIEQADASIAAAQVRVTTLQTDYQTTGIDIESAREDVAFYEKEYQRQASLMQDGFTTRARLQAAEHALSDARSRVASAEAEATKARAALATGSAAPGVNPAIKAGQVQREQALLNLSRTTVRAPVSGIVSQADRLQVGQMMVQGLPGVTIVASDRSWIEANFKETDLAQMRVGQPAEITFDAYPDLKLRGKVSSIGAGTGSEFSVLPAQNANGNWVKVTQRVPVRIMITDKPKRKMIAGLSAHVRIDTDK</sequence>
<dbReference type="PANTHER" id="PTHR30386">
    <property type="entry name" value="MEMBRANE FUSION SUBUNIT OF EMRAB-TOLC MULTIDRUG EFFLUX PUMP"/>
    <property type="match status" value="1"/>
</dbReference>
<keyword evidence="3" id="KW-1133">Transmembrane helix</keyword>
<dbReference type="Gene3D" id="2.40.50.100">
    <property type="match status" value="1"/>
</dbReference>
<organism evidence="6 7">
    <name type="scientific">Sphingorhabdus contaminans</name>
    <dbReference type="NCBI Taxonomy" id="1343899"/>
    <lineage>
        <taxon>Bacteria</taxon>
        <taxon>Pseudomonadati</taxon>
        <taxon>Pseudomonadota</taxon>
        <taxon>Alphaproteobacteria</taxon>
        <taxon>Sphingomonadales</taxon>
        <taxon>Sphingomonadaceae</taxon>
        <taxon>Sphingorhabdus</taxon>
    </lineage>
</organism>
<keyword evidence="2" id="KW-0175">Coiled coil</keyword>
<dbReference type="OrthoDB" id="9811754at2"/>
<comment type="caution">
    <text evidence="6">The sequence shown here is derived from an EMBL/GenBank/DDBJ whole genome shotgun (WGS) entry which is preliminary data.</text>
</comment>
<dbReference type="InterPro" id="IPR050739">
    <property type="entry name" value="MFP"/>
</dbReference>
<name>A0A553WIC8_9SPHN</name>
<gene>
    <name evidence="6" type="ORF">FOM92_03180</name>
</gene>
<evidence type="ECO:0000259" key="4">
    <source>
        <dbReference type="Pfam" id="PF25917"/>
    </source>
</evidence>
<dbReference type="Gene3D" id="2.40.30.170">
    <property type="match status" value="1"/>
</dbReference>
<evidence type="ECO:0000313" key="6">
    <source>
        <dbReference type="EMBL" id="TSB04443.1"/>
    </source>
</evidence>
<feature type="domain" description="p-hydroxybenzoic acid efflux pump subunit AaeA-like beta-barrel" evidence="5">
    <location>
        <begin position="256"/>
        <end position="344"/>
    </location>
</feature>
<evidence type="ECO:0000313" key="7">
    <source>
        <dbReference type="Proteomes" id="UP000320160"/>
    </source>
</evidence>
<comment type="subcellular location">
    <subcellularLocation>
        <location evidence="1">Cell envelope</location>
    </subcellularLocation>
</comment>
<evidence type="ECO:0000256" key="2">
    <source>
        <dbReference type="SAM" id="Coils"/>
    </source>
</evidence>
<protein>
    <submittedName>
        <fullName evidence="6">HlyD family secretion protein</fullName>
    </submittedName>
</protein>